<gene>
    <name evidence="1" type="ORF">ABG768_014782</name>
</gene>
<comment type="caution">
    <text evidence="1">The sequence shown here is derived from an EMBL/GenBank/DDBJ whole genome shotgun (WGS) entry which is preliminary data.</text>
</comment>
<sequence>MNHSSWPSRAKEVDQILMANPLLTECVCVFEGQKLQEQEVSMKPERWMEDKNARGRGGNADVLELKVLWSAV</sequence>
<proteinExistence type="predicted"/>
<evidence type="ECO:0000313" key="2">
    <source>
        <dbReference type="Proteomes" id="UP001479290"/>
    </source>
</evidence>
<protein>
    <submittedName>
        <fullName evidence="1">Uncharacterized protein</fullName>
    </submittedName>
</protein>
<keyword evidence="2" id="KW-1185">Reference proteome</keyword>
<reference evidence="1 2" key="1">
    <citation type="submission" date="2024-05" db="EMBL/GenBank/DDBJ databases">
        <title>A high-quality chromosomal-level genome assembly of Topmouth culter (Culter alburnus).</title>
        <authorList>
            <person name="Zhao H."/>
        </authorList>
    </citation>
    <scope>NUCLEOTIDE SEQUENCE [LARGE SCALE GENOMIC DNA]</scope>
    <source>
        <strain evidence="1">CATC2023</strain>
        <tissue evidence="1">Muscle</tissue>
    </source>
</reference>
<dbReference type="AlphaFoldDB" id="A0AAW1Z428"/>
<name>A0AAW1Z428_CULAL</name>
<dbReference type="EMBL" id="JAWDJR010000021">
    <property type="protein sequence ID" value="KAK9954865.1"/>
    <property type="molecule type" value="Genomic_DNA"/>
</dbReference>
<feature type="non-terminal residue" evidence="1">
    <location>
        <position position="72"/>
    </location>
</feature>
<accession>A0AAW1Z428</accession>
<evidence type="ECO:0000313" key="1">
    <source>
        <dbReference type="EMBL" id="KAK9954865.1"/>
    </source>
</evidence>
<dbReference type="Proteomes" id="UP001479290">
    <property type="component" value="Unassembled WGS sequence"/>
</dbReference>
<organism evidence="1 2">
    <name type="scientific">Culter alburnus</name>
    <name type="common">Topmouth culter</name>
    <dbReference type="NCBI Taxonomy" id="194366"/>
    <lineage>
        <taxon>Eukaryota</taxon>
        <taxon>Metazoa</taxon>
        <taxon>Chordata</taxon>
        <taxon>Craniata</taxon>
        <taxon>Vertebrata</taxon>
        <taxon>Euteleostomi</taxon>
        <taxon>Actinopterygii</taxon>
        <taxon>Neopterygii</taxon>
        <taxon>Teleostei</taxon>
        <taxon>Ostariophysi</taxon>
        <taxon>Cypriniformes</taxon>
        <taxon>Xenocyprididae</taxon>
        <taxon>Xenocypridinae</taxon>
        <taxon>Culter</taxon>
    </lineage>
</organism>